<gene>
    <name evidence="1" type="ORF">GP486_006324</name>
</gene>
<keyword evidence="2" id="KW-1185">Reference proteome</keyword>
<dbReference type="InterPro" id="IPR036187">
    <property type="entry name" value="DNA_mismatch_repair_MutS_sf"/>
</dbReference>
<dbReference type="SUPFAM" id="SSF48334">
    <property type="entry name" value="DNA repair protein MutS, domain III"/>
    <property type="match status" value="1"/>
</dbReference>
<sequence length="108" mass="12118">MPGKLEVVQELIDQVINPDITYQKSPLDLRNQRCYAVKSGVNGLLDVARQTYKEATADVYQLVSELGVEVAEHNLALNLKFESSRGFYLRLAAPEAGDKSRIVSLKYF</sequence>
<evidence type="ECO:0000313" key="2">
    <source>
        <dbReference type="Proteomes" id="UP000750711"/>
    </source>
</evidence>
<accession>A0A9P8IIR4</accession>
<dbReference type="Proteomes" id="UP000750711">
    <property type="component" value="Unassembled WGS sequence"/>
</dbReference>
<dbReference type="EMBL" id="JAGHQM010001388">
    <property type="protein sequence ID" value="KAH0555730.1"/>
    <property type="molecule type" value="Genomic_DNA"/>
</dbReference>
<organism evidence="1 2">
    <name type="scientific">Trichoglossum hirsutum</name>
    <dbReference type="NCBI Taxonomy" id="265104"/>
    <lineage>
        <taxon>Eukaryota</taxon>
        <taxon>Fungi</taxon>
        <taxon>Dikarya</taxon>
        <taxon>Ascomycota</taxon>
        <taxon>Pezizomycotina</taxon>
        <taxon>Geoglossomycetes</taxon>
        <taxon>Geoglossales</taxon>
        <taxon>Geoglossaceae</taxon>
        <taxon>Trichoglossum</taxon>
    </lineage>
</organism>
<reference evidence="1" key="1">
    <citation type="submission" date="2021-03" db="EMBL/GenBank/DDBJ databases">
        <title>Comparative genomics and phylogenomic investigation of the class Geoglossomycetes provide insights into ecological specialization and systematics.</title>
        <authorList>
            <person name="Melie T."/>
            <person name="Pirro S."/>
            <person name="Miller A.N."/>
            <person name="Quandt A."/>
        </authorList>
    </citation>
    <scope>NUCLEOTIDE SEQUENCE</scope>
    <source>
        <strain evidence="1">CAQ_001_2017</strain>
    </source>
</reference>
<dbReference type="AlphaFoldDB" id="A0A9P8IIR4"/>
<evidence type="ECO:0000313" key="1">
    <source>
        <dbReference type="EMBL" id="KAH0555730.1"/>
    </source>
</evidence>
<comment type="caution">
    <text evidence="1">The sequence shown here is derived from an EMBL/GenBank/DDBJ whole genome shotgun (WGS) entry which is preliminary data.</text>
</comment>
<proteinExistence type="predicted"/>
<name>A0A9P8IIR4_9PEZI</name>
<protein>
    <submittedName>
        <fullName evidence="1">Uncharacterized protein</fullName>
    </submittedName>
</protein>